<comment type="similarity">
    <text evidence="1">Belongs to the FHY3/FAR1 family.</text>
</comment>
<dbReference type="EMBL" id="SDMP01000015">
    <property type="protein sequence ID" value="RYR08076.1"/>
    <property type="molecule type" value="Genomic_DNA"/>
</dbReference>
<keyword evidence="1" id="KW-0863">Zinc-finger</keyword>
<keyword evidence="1" id="KW-0539">Nucleus</keyword>
<gene>
    <name evidence="2" type="ORF">Ahy_B05g075623</name>
</gene>
<protein>
    <recommendedName>
        <fullName evidence="1">Protein FAR1-RELATED SEQUENCE</fullName>
    </recommendedName>
</protein>
<evidence type="ECO:0000256" key="1">
    <source>
        <dbReference type="RuleBase" id="RU367018"/>
    </source>
</evidence>
<reference evidence="2 3" key="1">
    <citation type="submission" date="2019-01" db="EMBL/GenBank/DDBJ databases">
        <title>Sequencing of cultivated peanut Arachis hypogaea provides insights into genome evolution and oil improvement.</title>
        <authorList>
            <person name="Chen X."/>
        </authorList>
    </citation>
    <scope>NUCLEOTIDE SEQUENCE [LARGE SCALE GENOMIC DNA]</scope>
    <source>
        <strain evidence="3">cv. Fuhuasheng</strain>
        <tissue evidence="2">Leaves</tissue>
    </source>
</reference>
<dbReference type="GO" id="GO:0005634">
    <property type="term" value="C:nucleus"/>
    <property type="evidence" value="ECO:0007669"/>
    <property type="project" value="UniProtKB-SubCell"/>
</dbReference>
<dbReference type="GO" id="GO:0008270">
    <property type="term" value="F:zinc ion binding"/>
    <property type="evidence" value="ECO:0007669"/>
    <property type="project" value="UniProtKB-UniRule"/>
</dbReference>
<dbReference type="InterPro" id="IPR031052">
    <property type="entry name" value="FHY3/FAR1"/>
</dbReference>
<keyword evidence="1" id="KW-0479">Metal-binding</keyword>
<sequence>MFESTGILCCHTLAVFSYDRINKVSSCYVLPRWSKNVMRKHTYIRSSHDVARSNESHNLFRHLCSKFYNVAQEFVTCDEEAAMLYSVFSDAKSKLTDYHASMHSTTVAATQNTMPAQSTGGVIDVVDLWTDNDYDASGKKGLEDATIWNASDGGGLRSLLNSFGHS</sequence>
<dbReference type="AlphaFoldDB" id="A0A444Z1N3"/>
<dbReference type="Proteomes" id="UP000289738">
    <property type="component" value="Chromosome B05"/>
</dbReference>
<evidence type="ECO:0000313" key="3">
    <source>
        <dbReference type="Proteomes" id="UP000289738"/>
    </source>
</evidence>
<accession>A0A444Z1N3</accession>
<comment type="caution">
    <text evidence="2">The sequence shown here is derived from an EMBL/GenBank/DDBJ whole genome shotgun (WGS) entry which is preliminary data.</text>
</comment>
<keyword evidence="1" id="KW-0862">Zinc</keyword>
<proteinExistence type="inferred from homology"/>
<keyword evidence="3" id="KW-1185">Reference proteome</keyword>
<dbReference type="PANTHER" id="PTHR31669">
    <property type="entry name" value="PROTEIN FAR1-RELATED SEQUENCE 10-RELATED"/>
    <property type="match status" value="1"/>
</dbReference>
<organism evidence="2 3">
    <name type="scientific">Arachis hypogaea</name>
    <name type="common">Peanut</name>
    <dbReference type="NCBI Taxonomy" id="3818"/>
    <lineage>
        <taxon>Eukaryota</taxon>
        <taxon>Viridiplantae</taxon>
        <taxon>Streptophyta</taxon>
        <taxon>Embryophyta</taxon>
        <taxon>Tracheophyta</taxon>
        <taxon>Spermatophyta</taxon>
        <taxon>Magnoliopsida</taxon>
        <taxon>eudicotyledons</taxon>
        <taxon>Gunneridae</taxon>
        <taxon>Pentapetalae</taxon>
        <taxon>rosids</taxon>
        <taxon>fabids</taxon>
        <taxon>Fabales</taxon>
        <taxon>Fabaceae</taxon>
        <taxon>Papilionoideae</taxon>
        <taxon>50 kb inversion clade</taxon>
        <taxon>dalbergioids sensu lato</taxon>
        <taxon>Dalbergieae</taxon>
        <taxon>Pterocarpus clade</taxon>
        <taxon>Arachis</taxon>
    </lineage>
</organism>
<evidence type="ECO:0000313" key="2">
    <source>
        <dbReference type="EMBL" id="RYR08076.1"/>
    </source>
</evidence>
<comment type="subcellular location">
    <subcellularLocation>
        <location evidence="1">Nucleus</location>
    </subcellularLocation>
</comment>
<name>A0A444Z1N3_ARAHY</name>
<dbReference type="GO" id="GO:0006355">
    <property type="term" value="P:regulation of DNA-templated transcription"/>
    <property type="evidence" value="ECO:0007669"/>
    <property type="project" value="UniProtKB-UniRule"/>
</dbReference>
<dbReference type="PANTHER" id="PTHR31669:SF283">
    <property type="entry name" value="PROTEIN FAR1-RELATED SEQUENCE"/>
    <property type="match status" value="1"/>
</dbReference>
<comment type="function">
    <text evidence="1">Putative transcription activator involved in regulating light control of development.</text>
</comment>